<gene>
    <name evidence="1" type="ORF">C2G38_2206626</name>
</gene>
<dbReference type="AlphaFoldDB" id="A0A397USV7"/>
<organism evidence="1 2">
    <name type="scientific">Gigaspora rosea</name>
    <dbReference type="NCBI Taxonomy" id="44941"/>
    <lineage>
        <taxon>Eukaryota</taxon>
        <taxon>Fungi</taxon>
        <taxon>Fungi incertae sedis</taxon>
        <taxon>Mucoromycota</taxon>
        <taxon>Glomeromycotina</taxon>
        <taxon>Glomeromycetes</taxon>
        <taxon>Diversisporales</taxon>
        <taxon>Gigasporaceae</taxon>
        <taxon>Gigaspora</taxon>
    </lineage>
</organism>
<sequence>MQILIGEAAQIISELQEKLNEKEQQINYYSSFFGKSFEIAQELYEQEKLTRQVYTIVNDFTDEIYYFNEEEFLSNPLVVQFEEPEIEHNEFEKRK</sequence>
<reference evidence="1 2" key="1">
    <citation type="submission" date="2018-06" db="EMBL/GenBank/DDBJ databases">
        <title>Comparative genomics reveals the genomic features of Rhizophagus irregularis, R. cerebriforme, R. diaphanum and Gigaspora rosea, and their symbiotic lifestyle signature.</title>
        <authorList>
            <person name="Morin E."/>
            <person name="San Clemente H."/>
            <person name="Chen E.C.H."/>
            <person name="De La Providencia I."/>
            <person name="Hainaut M."/>
            <person name="Kuo A."/>
            <person name="Kohler A."/>
            <person name="Murat C."/>
            <person name="Tang N."/>
            <person name="Roy S."/>
            <person name="Loubradou J."/>
            <person name="Henrissat B."/>
            <person name="Grigoriev I.V."/>
            <person name="Corradi N."/>
            <person name="Roux C."/>
            <person name="Martin F.M."/>
        </authorList>
    </citation>
    <scope>NUCLEOTIDE SEQUENCE [LARGE SCALE GENOMIC DNA]</scope>
    <source>
        <strain evidence="1 2">DAOM 194757</strain>
    </source>
</reference>
<keyword evidence="2" id="KW-1185">Reference proteome</keyword>
<evidence type="ECO:0000313" key="1">
    <source>
        <dbReference type="EMBL" id="RIB10266.1"/>
    </source>
</evidence>
<dbReference type="OrthoDB" id="2470695at2759"/>
<evidence type="ECO:0000313" key="2">
    <source>
        <dbReference type="Proteomes" id="UP000266673"/>
    </source>
</evidence>
<protein>
    <submittedName>
        <fullName evidence="1">Uncharacterized protein</fullName>
    </submittedName>
</protein>
<dbReference type="EMBL" id="QKWP01001272">
    <property type="protein sequence ID" value="RIB10266.1"/>
    <property type="molecule type" value="Genomic_DNA"/>
</dbReference>
<name>A0A397USV7_9GLOM</name>
<comment type="caution">
    <text evidence="1">The sequence shown here is derived from an EMBL/GenBank/DDBJ whole genome shotgun (WGS) entry which is preliminary data.</text>
</comment>
<accession>A0A397USV7</accession>
<proteinExistence type="predicted"/>
<dbReference type="Proteomes" id="UP000266673">
    <property type="component" value="Unassembled WGS sequence"/>
</dbReference>